<feature type="compositionally biased region" description="Polar residues" evidence="6">
    <location>
        <begin position="14"/>
        <end position="25"/>
    </location>
</feature>
<keyword evidence="4" id="KW-0862">Zinc</keyword>
<feature type="region of interest" description="Disordered" evidence="6">
    <location>
        <begin position="182"/>
        <end position="250"/>
    </location>
</feature>
<dbReference type="OrthoDB" id="3058553at2759"/>
<feature type="region of interest" description="Disordered" evidence="6">
    <location>
        <begin position="1"/>
        <end position="51"/>
    </location>
</feature>
<proteinExistence type="predicted"/>
<evidence type="ECO:0000256" key="6">
    <source>
        <dbReference type="SAM" id="MobiDB-lite"/>
    </source>
</evidence>
<evidence type="ECO:0000256" key="1">
    <source>
        <dbReference type="ARBA" id="ARBA00004123"/>
    </source>
</evidence>
<evidence type="ECO:0000256" key="2">
    <source>
        <dbReference type="ARBA" id="ARBA00022723"/>
    </source>
</evidence>
<feature type="compositionally biased region" description="Basic and acidic residues" evidence="6">
    <location>
        <begin position="237"/>
        <end position="246"/>
    </location>
</feature>
<dbReference type="AlphaFoldDB" id="A0A0C2SM15"/>
<dbReference type="GO" id="GO:0005634">
    <property type="term" value="C:nucleus"/>
    <property type="evidence" value="ECO:0007669"/>
    <property type="project" value="UniProtKB-SubCell"/>
</dbReference>
<dbReference type="PANTHER" id="PTHR46481">
    <property type="entry name" value="ZINC FINGER BED DOMAIN-CONTAINING PROTEIN 4"/>
    <property type="match status" value="1"/>
</dbReference>
<comment type="subcellular location">
    <subcellularLocation>
        <location evidence="1">Nucleus</location>
    </subcellularLocation>
</comment>
<dbReference type="Proteomes" id="UP000054549">
    <property type="component" value="Unassembled WGS sequence"/>
</dbReference>
<feature type="compositionally biased region" description="Basic and acidic residues" evidence="6">
    <location>
        <begin position="1"/>
        <end position="11"/>
    </location>
</feature>
<evidence type="ECO:0000256" key="4">
    <source>
        <dbReference type="ARBA" id="ARBA00022833"/>
    </source>
</evidence>
<dbReference type="PANTHER" id="PTHR46481:SF10">
    <property type="entry name" value="ZINC FINGER BED DOMAIN-CONTAINING PROTEIN 39"/>
    <property type="match status" value="1"/>
</dbReference>
<dbReference type="InterPro" id="IPR052035">
    <property type="entry name" value="ZnF_BED_domain_contain"/>
</dbReference>
<evidence type="ECO:0000313" key="7">
    <source>
        <dbReference type="EMBL" id="KIL54969.1"/>
    </source>
</evidence>
<feature type="non-terminal residue" evidence="7">
    <location>
        <position position="476"/>
    </location>
</feature>
<feature type="compositionally biased region" description="Acidic residues" evidence="6">
    <location>
        <begin position="192"/>
        <end position="202"/>
    </location>
</feature>
<accession>A0A0C2SM15</accession>
<name>A0A0C2SM15_AMAMK</name>
<dbReference type="GO" id="GO:0008270">
    <property type="term" value="F:zinc ion binding"/>
    <property type="evidence" value="ECO:0007669"/>
    <property type="project" value="UniProtKB-KW"/>
</dbReference>
<sequence>MPPRGERDKVDSSLIISTARISQPSKRSRGLDYPESTVMTNKEEDPNPKNIVLLGKNTEETIGRVNAEGGKNYYQLSELVSSQRRPGGFDLIGKNMEEMIGHVNAEDVAAKKKSSLARLQPVGEAVNEDGTLKDAAEICWVHSPSDLSPPPVQHLFDEESDHEVVIKKRRLFKKADSVHSAGNTIHVANPGEVDEDRNDIEDTQNQSDQNRVDKDAQEEASDCESEGQEDEGTANYWEKKQTEGIRKPKRKRGATRDLELCFAKDVCAIDGKEKAGEYCKLCMARGVKKRHCFFTGNATALRTHITRFHYGEYLALCKTKNYTPKAHPPSGWEQDKDQKTLDVFTVKKPRPAPPVTKAGLKEFLLELVIDGNLSFRFVERPAFHRLMLYLNPKLKDQDIPKRTCISNAVSDKIHKLDEIDMNLTADIPSLISVIFDGWSSKRRRAYSSISIQYIYSPPNDPYDWSLRSHLIAFNHT</sequence>
<dbReference type="InParanoid" id="A0A0C2SM15"/>
<evidence type="ECO:0000313" key="8">
    <source>
        <dbReference type="Proteomes" id="UP000054549"/>
    </source>
</evidence>
<dbReference type="EMBL" id="KN818590">
    <property type="protein sequence ID" value="KIL54969.1"/>
    <property type="molecule type" value="Genomic_DNA"/>
</dbReference>
<organism evidence="7 8">
    <name type="scientific">Amanita muscaria (strain Koide BX008)</name>
    <dbReference type="NCBI Taxonomy" id="946122"/>
    <lineage>
        <taxon>Eukaryota</taxon>
        <taxon>Fungi</taxon>
        <taxon>Dikarya</taxon>
        <taxon>Basidiomycota</taxon>
        <taxon>Agaricomycotina</taxon>
        <taxon>Agaricomycetes</taxon>
        <taxon>Agaricomycetidae</taxon>
        <taxon>Agaricales</taxon>
        <taxon>Pluteineae</taxon>
        <taxon>Amanitaceae</taxon>
        <taxon>Amanita</taxon>
    </lineage>
</organism>
<keyword evidence="5" id="KW-0539">Nucleus</keyword>
<keyword evidence="2" id="KW-0479">Metal-binding</keyword>
<evidence type="ECO:0000256" key="5">
    <source>
        <dbReference type="ARBA" id="ARBA00023242"/>
    </source>
</evidence>
<gene>
    <name evidence="7" type="ORF">M378DRAFT_18373</name>
</gene>
<feature type="compositionally biased region" description="Acidic residues" evidence="6">
    <location>
        <begin position="218"/>
        <end position="232"/>
    </location>
</feature>
<protein>
    <submittedName>
        <fullName evidence="7">Uncharacterized protein</fullName>
    </submittedName>
</protein>
<reference evidence="7 8" key="1">
    <citation type="submission" date="2014-04" db="EMBL/GenBank/DDBJ databases">
        <title>Evolutionary Origins and Diversification of the Mycorrhizal Mutualists.</title>
        <authorList>
            <consortium name="DOE Joint Genome Institute"/>
            <consortium name="Mycorrhizal Genomics Consortium"/>
            <person name="Kohler A."/>
            <person name="Kuo A."/>
            <person name="Nagy L.G."/>
            <person name="Floudas D."/>
            <person name="Copeland A."/>
            <person name="Barry K.W."/>
            <person name="Cichocki N."/>
            <person name="Veneault-Fourrey C."/>
            <person name="LaButti K."/>
            <person name="Lindquist E.A."/>
            <person name="Lipzen A."/>
            <person name="Lundell T."/>
            <person name="Morin E."/>
            <person name="Murat C."/>
            <person name="Riley R."/>
            <person name="Ohm R."/>
            <person name="Sun H."/>
            <person name="Tunlid A."/>
            <person name="Henrissat B."/>
            <person name="Grigoriev I.V."/>
            <person name="Hibbett D.S."/>
            <person name="Martin F."/>
        </authorList>
    </citation>
    <scope>NUCLEOTIDE SEQUENCE [LARGE SCALE GENOMIC DNA]</scope>
    <source>
        <strain evidence="7 8">Koide BX008</strain>
    </source>
</reference>
<dbReference type="HOGENOM" id="CLU_594421_0_0_1"/>
<keyword evidence="3" id="KW-0863">Zinc-finger</keyword>
<keyword evidence="8" id="KW-1185">Reference proteome</keyword>
<evidence type="ECO:0000256" key="3">
    <source>
        <dbReference type="ARBA" id="ARBA00022771"/>
    </source>
</evidence>